<sequence>MAASDTDAAAIDAANIDIEALKARYREERDRRLREDGNDQYVEMAGAFARYLEDPYVEPGFTRDPVIEQVEVLVIGGGFGGLLAGGRLREAGVDSFRIVEKGGDFGGTWYWNRYPGAACDTESYIYLPLLEETGYIPERKYARAPEILAHCRRIANHFNLYPHALFQTVVTELRWLENEGRWRALTSRDDEIYARFVILNGGPLERPKLPGIPGIETFRGHSFHTSRWDYAYTGGDSNGNLTGLRDRRVGIIGTGATAVQCVPHLGEWSKELYVFQRTPSSVDVRNDRPTDPEWVKTLRPGWQRERMDNFTAVVSGADFDVDLVNDGWTDLIGNILLAARRRQKAGEPVEDPQKLIELADFQKMERVRARVDAIVRDRKTAEALKPWYSQFCKRPCFHDEYLPTFNRPNVHLVDTNGRGVERITPQGVVANGQLYELDCLVYATGFEVGTSITRRFGMEVYGRDGVTLSERWKDGAETFHGLFSRGFPNCFIVTPVQSGQSPNFQHMLAEQTRHIAWILQRMRERGAVTVECSQAAQDAWVKTCVDVARARVPYLEACTPGYYNNEGKVGQLRELKNNQYWRGPTVFLRMWEAWRAKGDMDGLEFGYAQRAAAE</sequence>
<comment type="caution">
    <text evidence="8">The sequence shown here is derived from an EMBL/GenBank/DDBJ whole genome shotgun (WGS) entry which is preliminary data.</text>
</comment>
<comment type="cofactor">
    <cofactor evidence="1">
        <name>FAD</name>
        <dbReference type="ChEBI" id="CHEBI:57692"/>
    </cofactor>
</comment>
<evidence type="ECO:0000256" key="3">
    <source>
        <dbReference type="ARBA" id="ARBA00022630"/>
    </source>
</evidence>
<evidence type="ECO:0000256" key="6">
    <source>
        <dbReference type="ARBA" id="ARBA00023002"/>
    </source>
</evidence>
<organism evidence="8 9">
    <name type="scientific">Camelimonas abortus</name>
    <dbReference type="NCBI Taxonomy" id="1017184"/>
    <lineage>
        <taxon>Bacteria</taxon>
        <taxon>Pseudomonadati</taxon>
        <taxon>Pseudomonadota</taxon>
        <taxon>Alphaproteobacteria</taxon>
        <taxon>Hyphomicrobiales</taxon>
        <taxon>Chelatococcaceae</taxon>
        <taxon>Camelimonas</taxon>
    </lineage>
</organism>
<keyword evidence="9" id="KW-1185">Reference proteome</keyword>
<evidence type="ECO:0000256" key="4">
    <source>
        <dbReference type="ARBA" id="ARBA00022827"/>
    </source>
</evidence>
<comment type="similarity">
    <text evidence="2">Belongs to the FAD-binding monooxygenase family.</text>
</comment>
<dbReference type="SUPFAM" id="SSF51905">
    <property type="entry name" value="FAD/NAD(P)-binding domain"/>
    <property type="match status" value="1"/>
</dbReference>
<evidence type="ECO:0000256" key="7">
    <source>
        <dbReference type="ARBA" id="ARBA00023033"/>
    </source>
</evidence>
<dbReference type="InterPro" id="IPR036188">
    <property type="entry name" value="FAD/NAD-bd_sf"/>
</dbReference>
<evidence type="ECO:0000256" key="1">
    <source>
        <dbReference type="ARBA" id="ARBA00001974"/>
    </source>
</evidence>
<proteinExistence type="inferred from homology"/>
<dbReference type="EC" id="1.14.13.-" evidence="8"/>
<dbReference type="PANTHER" id="PTHR43098:SF4">
    <property type="entry name" value="BLR3857 PROTEIN"/>
    <property type="match status" value="1"/>
</dbReference>
<keyword evidence="6 8" id="KW-0560">Oxidoreductase</keyword>
<gene>
    <name evidence="8" type="ORF">ACFOEX_11690</name>
</gene>
<evidence type="ECO:0000313" key="8">
    <source>
        <dbReference type="EMBL" id="MFC3267006.1"/>
    </source>
</evidence>
<keyword evidence="3" id="KW-0285">Flavoprotein</keyword>
<reference evidence="9" key="1">
    <citation type="journal article" date="2019" name="Int. J. Syst. Evol. Microbiol.">
        <title>The Global Catalogue of Microorganisms (GCM) 10K type strain sequencing project: providing services to taxonomists for standard genome sequencing and annotation.</title>
        <authorList>
            <consortium name="The Broad Institute Genomics Platform"/>
            <consortium name="The Broad Institute Genome Sequencing Center for Infectious Disease"/>
            <person name="Wu L."/>
            <person name="Ma J."/>
        </authorList>
    </citation>
    <scope>NUCLEOTIDE SEQUENCE [LARGE SCALE GENOMIC DNA]</scope>
    <source>
        <strain evidence="9">CCM 7941</strain>
    </source>
</reference>
<accession>A0ABV7LGM0</accession>
<keyword evidence="4" id="KW-0274">FAD</keyword>
<evidence type="ECO:0000313" key="9">
    <source>
        <dbReference type="Proteomes" id="UP001595536"/>
    </source>
</evidence>
<dbReference type="Gene3D" id="3.50.50.60">
    <property type="entry name" value="FAD/NAD(P)-binding domain"/>
    <property type="match status" value="2"/>
</dbReference>
<dbReference type="Proteomes" id="UP001595536">
    <property type="component" value="Unassembled WGS sequence"/>
</dbReference>
<dbReference type="PANTHER" id="PTHR43098">
    <property type="entry name" value="L-ORNITHINE N(5)-MONOOXYGENASE-RELATED"/>
    <property type="match status" value="1"/>
</dbReference>
<dbReference type="Pfam" id="PF13738">
    <property type="entry name" value="Pyr_redox_3"/>
    <property type="match status" value="1"/>
</dbReference>
<evidence type="ECO:0000256" key="2">
    <source>
        <dbReference type="ARBA" id="ARBA00010139"/>
    </source>
</evidence>
<dbReference type="RefSeq" id="WP_376830626.1">
    <property type="nucleotide sequence ID" value="NZ_JBHLWR010000006.1"/>
</dbReference>
<dbReference type="EMBL" id="JBHRUV010000071">
    <property type="protein sequence ID" value="MFC3267006.1"/>
    <property type="molecule type" value="Genomic_DNA"/>
</dbReference>
<keyword evidence="5" id="KW-0521">NADP</keyword>
<protein>
    <submittedName>
        <fullName evidence="8">Flavin-containing monooxygenase</fullName>
        <ecNumber evidence="8">1.14.13.-</ecNumber>
    </submittedName>
</protein>
<keyword evidence="7 8" id="KW-0503">Monooxygenase</keyword>
<evidence type="ECO:0000256" key="5">
    <source>
        <dbReference type="ARBA" id="ARBA00022857"/>
    </source>
</evidence>
<dbReference type="InterPro" id="IPR050775">
    <property type="entry name" value="FAD-binding_Monooxygenases"/>
</dbReference>
<dbReference type="GO" id="GO:0004497">
    <property type="term" value="F:monooxygenase activity"/>
    <property type="evidence" value="ECO:0007669"/>
    <property type="project" value="UniProtKB-KW"/>
</dbReference>
<name>A0ABV7LGM0_9HYPH</name>